<dbReference type="CDD" id="cd00161">
    <property type="entry name" value="beta-trefoil_Ricin-like"/>
    <property type="match status" value="1"/>
</dbReference>
<accession>A0ABW6U6X1</accession>
<gene>
    <name evidence="2" type="ORF">ACFYZM_26090</name>
</gene>
<dbReference type="Gene3D" id="2.80.10.50">
    <property type="match status" value="2"/>
</dbReference>
<dbReference type="EMBL" id="JBIAUT010000011">
    <property type="protein sequence ID" value="MFF4219718.1"/>
    <property type="molecule type" value="Genomic_DNA"/>
</dbReference>
<dbReference type="Proteomes" id="UP001602123">
    <property type="component" value="Unassembled WGS sequence"/>
</dbReference>
<protein>
    <submittedName>
        <fullName evidence="2">RICIN domain-containing protein</fullName>
    </submittedName>
</protein>
<evidence type="ECO:0000259" key="1">
    <source>
        <dbReference type="SMART" id="SM00458"/>
    </source>
</evidence>
<dbReference type="Pfam" id="PF14040">
    <property type="entry name" value="DNase_NucA_NucB"/>
    <property type="match status" value="1"/>
</dbReference>
<comment type="caution">
    <text evidence="2">The sequence shown here is derived from an EMBL/GenBank/DDBJ whole genome shotgun (WGS) entry which is preliminary data.</text>
</comment>
<keyword evidence="3" id="KW-1185">Reference proteome</keyword>
<name>A0ABW6U6X1_9ACTN</name>
<dbReference type="InterPro" id="IPR029476">
    <property type="entry name" value="DNase_NucA_NucB"/>
</dbReference>
<dbReference type="SUPFAM" id="SSF50370">
    <property type="entry name" value="Ricin B-like lectins"/>
    <property type="match status" value="1"/>
</dbReference>
<reference evidence="2 3" key="1">
    <citation type="submission" date="2024-10" db="EMBL/GenBank/DDBJ databases">
        <title>The Natural Products Discovery Center: Release of the First 8490 Sequenced Strains for Exploring Actinobacteria Biosynthetic Diversity.</title>
        <authorList>
            <person name="Kalkreuter E."/>
            <person name="Kautsar S.A."/>
            <person name="Yang D."/>
            <person name="Bader C.D."/>
            <person name="Teijaro C.N."/>
            <person name="Fluegel L."/>
            <person name="Davis C.M."/>
            <person name="Simpson J.R."/>
            <person name="Lauterbach L."/>
            <person name="Steele A.D."/>
            <person name="Gui C."/>
            <person name="Meng S."/>
            <person name="Li G."/>
            <person name="Viehrig K."/>
            <person name="Ye F."/>
            <person name="Su P."/>
            <person name="Kiefer A.F."/>
            <person name="Nichols A."/>
            <person name="Cepeda A.J."/>
            <person name="Yan W."/>
            <person name="Fan B."/>
            <person name="Jiang Y."/>
            <person name="Adhikari A."/>
            <person name="Zheng C.-J."/>
            <person name="Schuster L."/>
            <person name="Cowan T.M."/>
            <person name="Smanski M.J."/>
            <person name="Chevrette M.G."/>
            <person name="De Carvalho L.P.S."/>
            <person name="Shen B."/>
        </authorList>
    </citation>
    <scope>NUCLEOTIDE SEQUENCE [LARGE SCALE GENOMIC DNA]</scope>
    <source>
        <strain evidence="2 3">NPDC001650</strain>
    </source>
</reference>
<dbReference type="PROSITE" id="PS50231">
    <property type="entry name" value="RICIN_B_LECTIN"/>
    <property type="match status" value="1"/>
</dbReference>
<sequence length="364" mass="39914">MPGDLIYGTYQPRIVLMLPPYNIPDEHQGRTPTSFPLRWDNAPEIQTKNGGAIFANAPTLHYSAAAGAPEKGVAEHIKKAFTDPAATIPKISGKVIPGSNLAHPLHRLYSDTKRRDRNGAVAIAACKKYYGDDYAKASIPGKDAECDEFPFRTTMEGAAQYELDPARASGPGNYSALPVIDGENRAGGILLSGFYTKNRVIEGYDDPFTVDIDQSMSDYQTQFVNWGSEKCLEIDGSSGKNGARAQQWECKDQAGADWVLKPEGNYFRIINANSGKCLEVADSRQDNGAPVQQWDCVPQAKTQLWDRMDLIDPTWGDFNGTVFFNSNSHKALEIDGSSKENGALAQQWDYAGQHGARWKVGVSK</sequence>
<organism evidence="2 3">
    <name type="scientific">Streptomyces nondiastaticus</name>
    <dbReference type="NCBI Taxonomy" id="3154512"/>
    <lineage>
        <taxon>Bacteria</taxon>
        <taxon>Bacillati</taxon>
        <taxon>Actinomycetota</taxon>
        <taxon>Actinomycetes</taxon>
        <taxon>Kitasatosporales</taxon>
        <taxon>Streptomycetaceae</taxon>
        <taxon>Streptomyces</taxon>
    </lineage>
</organism>
<feature type="domain" description="Ricin B lectin" evidence="1">
    <location>
        <begin position="217"/>
        <end position="361"/>
    </location>
</feature>
<proteinExistence type="predicted"/>
<dbReference type="SMART" id="SM00458">
    <property type="entry name" value="RICIN"/>
    <property type="match status" value="1"/>
</dbReference>
<dbReference type="RefSeq" id="WP_388631588.1">
    <property type="nucleotide sequence ID" value="NZ_JBIAUT010000011.1"/>
</dbReference>
<dbReference type="InterPro" id="IPR035992">
    <property type="entry name" value="Ricin_B-like_lectins"/>
</dbReference>
<dbReference type="InterPro" id="IPR000772">
    <property type="entry name" value="Ricin_B_lectin"/>
</dbReference>
<evidence type="ECO:0000313" key="3">
    <source>
        <dbReference type="Proteomes" id="UP001602123"/>
    </source>
</evidence>
<evidence type="ECO:0000313" key="2">
    <source>
        <dbReference type="EMBL" id="MFF4219718.1"/>
    </source>
</evidence>
<dbReference type="Pfam" id="PF14200">
    <property type="entry name" value="RicinB_lectin_2"/>
    <property type="match status" value="1"/>
</dbReference>